<reference evidence="1" key="1">
    <citation type="submission" date="2022-01" db="EMBL/GenBank/DDBJ databases">
        <title>Genome Sequence Resource for Two Populations of Ditylenchus destructor, the Migratory Endoparasitic Phytonematode.</title>
        <authorList>
            <person name="Zhang H."/>
            <person name="Lin R."/>
            <person name="Xie B."/>
        </authorList>
    </citation>
    <scope>NUCLEOTIDE SEQUENCE</scope>
    <source>
        <strain evidence="1">BazhouSP</strain>
    </source>
</reference>
<organism evidence="1 2">
    <name type="scientific">Ditylenchus destructor</name>
    <dbReference type="NCBI Taxonomy" id="166010"/>
    <lineage>
        <taxon>Eukaryota</taxon>
        <taxon>Metazoa</taxon>
        <taxon>Ecdysozoa</taxon>
        <taxon>Nematoda</taxon>
        <taxon>Chromadorea</taxon>
        <taxon>Rhabditida</taxon>
        <taxon>Tylenchina</taxon>
        <taxon>Tylenchomorpha</taxon>
        <taxon>Sphaerularioidea</taxon>
        <taxon>Anguinidae</taxon>
        <taxon>Anguininae</taxon>
        <taxon>Ditylenchus</taxon>
    </lineage>
</organism>
<sequence>MNGYYMTGYTRRSNSSVIRRSSSFVGELHRTPSYGLLTRTYSTTDFHSQLQSSEAYKPKYSHTSSHLRSSWPYYILRDYKLYDSHYYDKVYNYSPVHYRYLLHNSYYLPQSSWQSNNNFPHASDYSRYKFPYRYSAFTFCNFAQTSSYNPYVAHRSTIF</sequence>
<proteinExistence type="predicted"/>
<name>A0AAD4N2K6_9BILA</name>
<gene>
    <name evidence="1" type="ORF">DdX_11343</name>
</gene>
<accession>A0AAD4N2K6</accession>
<evidence type="ECO:0000313" key="1">
    <source>
        <dbReference type="EMBL" id="KAI1709272.1"/>
    </source>
</evidence>
<protein>
    <submittedName>
        <fullName evidence="1">Uncharacterized protein</fullName>
    </submittedName>
</protein>
<comment type="caution">
    <text evidence="1">The sequence shown here is derived from an EMBL/GenBank/DDBJ whole genome shotgun (WGS) entry which is preliminary data.</text>
</comment>
<dbReference type="EMBL" id="JAKKPZ010000031">
    <property type="protein sequence ID" value="KAI1709272.1"/>
    <property type="molecule type" value="Genomic_DNA"/>
</dbReference>
<evidence type="ECO:0000313" key="2">
    <source>
        <dbReference type="Proteomes" id="UP001201812"/>
    </source>
</evidence>
<keyword evidence="2" id="KW-1185">Reference proteome</keyword>
<dbReference type="Proteomes" id="UP001201812">
    <property type="component" value="Unassembled WGS sequence"/>
</dbReference>
<dbReference type="AlphaFoldDB" id="A0AAD4N2K6"/>